<reference evidence="3" key="1">
    <citation type="journal article" date="2014" name="Int. J. Syst. Evol. Microbiol.">
        <title>Complete genome sequence of Corynebacterium casei LMG S-19264T (=DSM 44701T), isolated from a smear-ripened cheese.</title>
        <authorList>
            <consortium name="US DOE Joint Genome Institute (JGI-PGF)"/>
            <person name="Walter F."/>
            <person name="Albersmeier A."/>
            <person name="Kalinowski J."/>
            <person name="Ruckert C."/>
        </authorList>
    </citation>
    <scope>NUCLEOTIDE SEQUENCE</scope>
    <source>
        <strain evidence="3">JCM 4059</strain>
    </source>
</reference>
<feature type="chain" id="PRO_5038889097" evidence="1">
    <location>
        <begin position="22"/>
        <end position="256"/>
    </location>
</feature>
<dbReference type="Proteomes" id="UP000638313">
    <property type="component" value="Unassembled WGS sequence"/>
</dbReference>
<dbReference type="AlphaFoldDB" id="A0A919B1B2"/>
<reference evidence="3" key="2">
    <citation type="submission" date="2020-09" db="EMBL/GenBank/DDBJ databases">
        <authorList>
            <person name="Sun Q."/>
            <person name="Ohkuma M."/>
        </authorList>
    </citation>
    <scope>NUCLEOTIDE SEQUENCE</scope>
    <source>
        <strain evidence="3">JCM 4059</strain>
    </source>
</reference>
<keyword evidence="1" id="KW-0732">Signal</keyword>
<evidence type="ECO:0000256" key="1">
    <source>
        <dbReference type="SAM" id="SignalP"/>
    </source>
</evidence>
<keyword evidence="4" id="KW-1185">Reference proteome</keyword>
<proteinExistence type="predicted"/>
<sequence length="256" mass="26500">MVLRARRVVRLSALLAGVVVAGSGLTGCGASPDDAAPEDRTFTVPGKHLTVDSDNSELEIVAAAADERQVKVTRWFDGWAVGGSAGASWDVSGDTLTLRMHCTGLTVNCAAKHRVEVPRGLSVTVKDDNGAVTARGIGTDLTVSSKNGPVTVRDAGGALRLSTKNGSIDARTAGSRSISATSRNGDISLAAGRVPDRIEATNDNGAVRIDVPRTPYKVDASSRHGSVDIGVPRDDAAARTLTARSRNGSVEVRPHG</sequence>
<protein>
    <submittedName>
        <fullName evidence="3">Lipoprotein</fullName>
    </submittedName>
</protein>
<organism evidence="3 4">
    <name type="scientific">Streptomyces mashuensis</name>
    <dbReference type="NCBI Taxonomy" id="33904"/>
    <lineage>
        <taxon>Bacteria</taxon>
        <taxon>Bacillati</taxon>
        <taxon>Actinomycetota</taxon>
        <taxon>Actinomycetes</taxon>
        <taxon>Kitasatosporales</taxon>
        <taxon>Streptomycetaceae</taxon>
        <taxon>Streptomyces</taxon>
    </lineage>
</organism>
<name>A0A919B1B2_9ACTN</name>
<comment type="caution">
    <text evidence="3">The sequence shown here is derived from an EMBL/GenBank/DDBJ whole genome shotgun (WGS) entry which is preliminary data.</text>
</comment>
<evidence type="ECO:0000313" key="4">
    <source>
        <dbReference type="Proteomes" id="UP000638313"/>
    </source>
</evidence>
<dbReference type="RefSeq" id="WP_190128577.1">
    <property type="nucleotide sequence ID" value="NZ_BNBD01000002.1"/>
</dbReference>
<dbReference type="InterPro" id="IPR025164">
    <property type="entry name" value="Toastrack_DUF4097"/>
</dbReference>
<dbReference type="EMBL" id="BNBD01000002">
    <property type="protein sequence ID" value="GHF34429.1"/>
    <property type="molecule type" value="Genomic_DNA"/>
</dbReference>
<accession>A0A919B1B2</accession>
<keyword evidence="3" id="KW-0449">Lipoprotein</keyword>
<evidence type="ECO:0000259" key="2">
    <source>
        <dbReference type="Pfam" id="PF13349"/>
    </source>
</evidence>
<dbReference type="Pfam" id="PF13349">
    <property type="entry name" value="DUF4097"/>
    <property type="match status" value="1"/>
</dbReference>
<gene>
    <name evidence="3" type="ORF">GCM10010218_14480</name>
</gene>
<dbReference type="PROSITE" id="PS51257">
    <property type="entry name" value="PROKAR_LIPOPROTEIN"/>
    <property type="match status" value="1"/>
</dbReference>
<feature type="domain" description="DUF4097" evidence="2">
    <location>
        <begin position="124"/>
        <end position="249"/>
    </location>
</feature>
<evidence type="ECO:0000313" key="3">
    <source>
        <dbReference type="EMBL" id="GHF34429.1"/>
    </source>
</evidence>
<feature type="signal peptide" evidence="1">
    <location>
        <begin position="1"/>
        <end position="21"/>
    </location>
</feature>